<feature type="transmembrane region" description="Helical" evidence="1">
    <location>
        <begin position="135"/>
        <end position="153"/>
    </location>
</feature>
<evidence type="ECO:0000259" key="2">
    <source>
        <dbReference type="Pfam" id="PF01569"/>
    </source>
</evidence>
<dbReference type="AlphaFoldDB" id="A0A4P7II30"/>
<organism evidence="3 4">
    <name type="scientific">Nocardioides seonyuensis</name>
    <dbReference type="NCBI Taxonomy" id="2518371"/>
    <lineage>
        <taxon>Bacteria</taxon>
        <taxon>Bacillati</taxon>
        <taxon>Actinomycetota</taxon>
        <taxon>Actinomycetes</taxon>
        <taxon>Propionibacteriales</taxon>
        <taxon>Nocardioidaceae</taxon>
        <taxon>Nocardioides</taxon>
    </lineage>
</organism>
<keyword evidence="1" id="KW-1133">Transmembrane helix</keyword>
<feature type="transmembrane region" description="Helical" evidence="1">
    <location>
        <begin position="94"/>
        <end position="115"/>
    </location>
</feature>
<dbReference type="InterPro" id="IPR000326">
    <property type="entry name" value="PAP2/HPO"/>
</dbReference>
<name>A0A4P7II30_9ACTN</name>
<dbReference type="SUPFAM" id="SSF48317">
    <property type="entry name" value="Acid phosphatase/Vanadium-dependent haloperoxidase"/>
    <property type="match status" value="1"/>
</dbReference>
<dbReference type="RefSeq" id="WP_135267502.1">
    <property type="nucleotide sequence ID" value="NZ_CP038436.1"/>
</dbReference>
<keyword evidence="1" id="KW-0812">Transmembrane</keyword>
<feature type="transmembrane region" description="Helical" evidence="1">
    <location>
        <begin position="160"/>
        <end position="181"/>
    </location>
</feature>
<dbReference type="KEGG" id="nsn:EXE58_08640"/>
<feature type="domain" description="Phosphatidic acid phosphatase type 2/haloperoxidase" evidence="2">
    <location>
        <begin position="95"/>
        <end position="204"/>
    </location>
</feature>
<dbReference type="Proteomes" id="UP000294853">
    <property type="component" value="Chromosome"/>
</dbReference>
<keyword evidence="4" id="KW-1185">Reference proteome</keyword>
<evidence type="ECO:0000313" key="3">
    <source>
        <dbReference type="EMBL" id="QBX55511.1"/>
    </source>
</evidence>
<dbReference type="Gene3D" id="1.20.144.10">
    <property type="entry name" value="Phosphatidic acid phosphatase type 2/haloperoxidase"/>
    <property type="match status" value="1"/>
</dbReference>
<accession>A0A4P7II30</accession>
<evidence type="ECO:0000313" key="4">
    <source>
        <dbReference type="Proteomes" id="UP000294853"/>
    </source>
</evidence>
<feature type="transmembrane region" description="Helical" evidence="1">
    <location>
        <begin position="221"/>
        <end position="246"/>
    </location>
</feature>
<sequence>MTDSGRGIRVPATWWPAMLATAYAVAFVLVYVVSVRTEQGRLVSDAALRGAIASGSPIRDTVDSVLDVVSVGSLLGAVAVVAVIALLRLDRIRGLAAIGLLVVANVVSRVLKSYVLERPDLGLDEIGPATLNSLPSGHATAAFSAVTALLIVLPPAWHAATALAGGGFATVIALATMFAGWHRTADAMASFLVVGVCTMVALSVVAAYAEPRPHASAPVGLRWWLVVSGASLAIGAALGGGLSTLAPVRDSLAGGLLAFLSAGLLIIGTVLAVLAGILWVLGVNEAEGGRPDDRVRLSG</sequence>
<dbReference type="EMBL" id="CP038436">
    <property type="protein sequence ID" value="QBX55511.1"/>
    <property type="molecule type" value="Genomic_DNA"/>
</dbReference>
<feature type="transmembrane region" description="Helical" evidence="1">
    <location>
        <begin position="68"/>
        <end position="87"/>
    </location>
</feature>
<dbReference type="CDD" id="cd01610">
    <property type="entry name" value="PAP2_like"/>
    <property type="match status" value="1"/>
</dbReference>
<evidence type="ECO:0000256" key="1">
    <source>
        <dbReference type="SAM" id="Phobius"/>
    </source>
</evidence>
<feature type="transmembrane region" description="Helical" evidence="1">
    <location>
        <begin position="187"/>
        <end position="209"/>
    </location>
</feature>
<keyword evidence="1" id="KW-0472">Membrane</keyword>
<feature type="transmembrane region" description="Helical" evidence="1">
    <location>
        <begin position="12"/>
        <end position="33"/>
    </location>
</feature>
<feature type="transmembrane region" description="Helical" evidence="1">
    <location>
        <begin position="252"/>
        <end position="281"/>
    </location>
</feature>
<dbReference type="OrthoDB" id="3240395at2"/>
<protein>
    <submittedName>
        <fullName evidence="3">Phosphatase PAP2 family protein</fullName>
    </submittedName>
</protein>
<dbReference type="Pfam" id="PF01569">
    <property type="entry name" value="PAP2"/>
    <property type="match status" value="1"/>
</dbReference>
<gene>
    <name evidence="3" type="ORF">EXE58_08640</name>
</gene>
<reference evidence="3 4" key="1">
    <citation type="submission" date="2019-03" db="EMBL/GenBank/DDBJ databases">
        <title>Three New Species of Nocardioides, Nocardioides euryhalodurans sp. nov., Nocardioides seonyuensis sp. nov. and Nocardioides eburneoflavus sp. nov. Iolated from Soil.</title>
        <authorList>
            <person name="Roh S.G."/>
            <person name="Lee C."/>
            <person name="Kim M.-K."/>
            <person name="Kim S.B."/>
        </authorList>
    </citation>
    <scope>NUCLEOTIDE SEQUENCE [LARGE SCALE GENOMIC DNA]</scope>
    <source>
        <strain evidence="3 4">MMS17-SY207-3</strain>
    </source>
</reference>
<proteinExistence type="predicted"/>
<dbReference type="InterPro" id="IPR036938">
    <property type="entry name" value="PAP2/HPO_sf"/>
</dbReference>